<evidence type="ECO:0000259" key="6">
    <source>
        <dbReference type="PROSITE" id="PS50045"/>
    </source>
</evidence>
<evidence type="ECO:0000256" key="1">
    <source>
        <dbReference type="ARBA" id="ARBA00022741"/>
    </source>
</evidence>
<dbReference type="Gene3D" id="3.40.50.300">
    <property type="entry name" value="P-loop containing nucleotide triphosphate hydrolases"/>
    <property type="match status" value="1"/>
</dbReference>
<dbReference type="Pfam" id="PF25601">
    <property type="entry name" value="AAA_lid_14"/>
    <property type="match status" value="1"/>
</dbReference>
<dbReference type="InterPro" id="IPR025662">
    <property type="entry name" value="Sigma_54_int_dom_ATP-bd_1"/>
</dbReference>
<dbReference type="PANTHER" id="PTHR32071:SF57">
    <property type="entry name" value="C4-DICARBOXYLATE TRANSPORT TRANSCRIPTIONAL REGULATORY PROTEIN DCTD"/>
    <property type="match status" value="1"/>
</dbReference>
<name>A0ABZ3ETZ4_9FIRM</name>
<proteinExistence type="predicted"/>
<dbReference type="PROSITE" id="PS00688">
    <property type="entry name" value="SIGMA54_INTERACT_3"/>
    <property type="match status" value="1"/>
</dbReference>
<evidence type="ECO:0000256" key="3">
    <source>
        <dbReference type="ARBA" id="ARBA00023015"/>
    </source>
</evidence>
<dbReference type="InterPro" id="IPR003593">
    <property type="entry name" value="AAA+_ATPase"/>
</dbReference>
<dbReference type="InterPro" id="IPR025944">
    <property type="entry name" value="Sigma_54_int_dom_CS"/>
</dbReference>
<dbReference type="SMART" id="SM00382">
    <property type="entry name" value="AAA"/>
    <property type="match status" value="1"/>
</dbReference>
<dbReference type="InterPro" id="IPR058031">
    <property type="entry name" value="AAA_lid_NorR"/>
</dbReference>
<evidence type="ECO:0000256" key="5">
    <source>
        <dbReference type="SAM" id="Coils"/>
    </source>
</evidence>
<dbReference type="Proteomes" id="UP001451571">
    <property type="component" value="Chromosome"/>
</dbReference>
<evidence type="ECO:0000313" key="7">
    <source>
        <dbReference type="EMBL" id="XAH72980.1"/>
    </source>
</evidence>
<dbReference type="SUPFAM" id="SSF46689">
    <property type="entry name" value="Homeodomain-like"/>
    <property type="match status" value="1"/>
</dbReference>
<keyword evidence="1" id="KW-0547">Nucleotide-binding</keyword>
<keyword evidence="8" id="KW-1185">Reference proteome</keyword>
<dbReference type="Gene3D" id="1.10.8.60">
    <property type="match status" value="1"/>
</dbReference>
<keyword evidence="3" id="KW-0805">Transcription regulation</keyword>
<dbReference type="InterPro" id="IPR009057">
    <property type="entry name" value="Homeodomain-like_sf"/>
</dbReference>
<dbReference type="PROSITE" id="PS50045">
    <property type="entry name" value="SIGMA54_INTERACT_4"/>
    <property type="match status" value="1"/>
</dbReference>
<dbReference type="Gene3D" id="3.30.450.40">
    <property type="match status" value="1"/>
</dbReference>
<dbReference type="Gene3D" id="1.10.10.60">
    <property type="entry name" value="Homeodomain-like"/>
    <property type="match status" value="1"/>
</dbReference>
<sequence>MAEVVQADVVIVDTDFFRIAGTGVFEHEINTFVGSTAFVFDYVMKTGKQMIIDNPGNHHLCIACPNGGNCYETYEISAPILLGDNAIGVIGLACLNEEQKAHIKRKQTTYLEFLKQIADMIAAKAMEQEEKERNRELNNILREMVNQVNQSVLVMGEKNNILMANKAAREQLHLEEEDMTEYQMQIEPTGDVMNHLREYLLTVKERKYTVMGTLYDMQNGGDAASSMLLFSDINVLQNQLYEYSQKARAYSEDSIIGSSAITRDLTKSIKKIAKANTTVLITGESGTGKEIVAKSIWKSSDRADKPFVVINCASIPDATMECELFGYVAGAFPGADPAGRMGEFELANNGIVFLDDIGDLPLHLQGKLLRVLQEHRITRVGSSQSISVNIRIIAASNRNLHEMMEKKAFRSDLYYRLNVIPLHVAPLRDRKEEIEEFVMYFINRYCRLQGKKFNYMDPEVMRLLRRYDWPGNVRELQNVVEFMVSMMEDDGHIGCSNLILDLWSISTGREDKYMHTIRELEEKEIQKALWIYGDSTEGKRRIAQKLGIGIATLYRKLDAYNISSVNPAWNGEQENGYKIRL</sequence>
<keyword evidence="4" id="KW-0804">Transcription</keyword>
<dbReference type="Pfam" id="PF00158">
    <property type="entry name" value="Sigma54_activat"/>
    <property type="match status" value="1"/>
</dbReference>
<dbReference type="SUPFAM" id="SSF52540">
    <property type="entry name" value="P-loop containing nucleoside triphosphate hydrolases"/>
    <property type="match status" value="1"/>
</dbReference>
<evidence type="ECO:0000256" key="2">
    <source>
        <dbReference type="ARBA" id="ARBA00022840"/>
    </source>
</evidence>
<feature type="coiled-coil region" evidence="5">
    <location>
        <begin position="123"/>
        <end position="185"/>
    </location>
</feature>
<dbReference type="InterPro" id="IPR029016">
    <property type="entry name" value="GAF-like_dom_sf"/>
</dbReference>
<keyword evidence="2" id="KW-0067">ATP-binding</keyword>
<feature type="domain" description="Sigma-54 factor interaction" evidence="6">
    <location>
        <begin position="255"/>
        <end position="485"/>
    </location>
</feature>
<keyword evidence="5" id="KW-0175">Coiled coil</keyword>
<organism evidence="7 8">
    <name type="scientific">Kineothrix sedimenti</name>
    <dbReference type="NCBI Taxonomy" id="3123317"/>
    <lineage>
        <taxon>Bacteria</taxon>
        <taxon>Bacillati</taxon>
        <taxon>Bacillota</taxon>
        <taxon>Clostridia</taxon>
        <taxon>Lachnospirales</taxon>
        <taxon>Lachnospiraceae</taxon>
        <taxon>Kineothrix</taxon>
    </lineage>
</organism>
<gene>
    <name evidence="7" type="ORF">V6984_15910</name>
</gene>
<evidence type="ECO:0000313" key="8">
    <source>
        <dbReference type="Proteomes" id="UP001451571"/>
    </source>
</evidence>
<protein>
    <submittedName>
        <fullName evidence="7">Sigma 54-interacting transcriptional regulator</fullName>
    </submittedName>
</protein>
<dbReference type="RefSeq" id="WP_342756591.1">
    <property type="nucleotide sequence ID" value="NZ_CP146256.1"/>
</dbReference>
<evidence type="ECO:0000256" key="4">
    <source>
        <dbReference type="ARBA" id="ARBA00023163"/>
    </source>
</evidence>
<dbReference type="PROSITE" id="PS00675">
    <property type="entry name" value="SIGMA54_INTERACT_1"/>
    <property type="match status" value="1"/>
</dbReference>
<dbReference type="PANTHER" id="PTHR32071">
    <property type="entry name" value="TRANSCRIPTIONAL REGULATORY PROTEIN"/>
    <property type="match status" value="1"/>
</dbReference>
<reference evidence="7 8" key="1">
    <citation type="submission" date="2024-02" db="EMBL/GenBank/DDBJ databases">
        <title>Bacterial strain from lacustrine sediment.</title>
        <authorList>
            <person name="Petit C."/>
            <person name="Fadhlaoui K."/>
        </authorList>
    </citation>
    <scope>NUCLEOTIDE SEQUENCE [LARGE SCALE GENOMIC DNA]</scope>
    <source>
        <strain evidence="7 8">IPX-CK</strain>
    </source>
</reference>
<dbReference type="InterPro" id="IPR002078">
    <property type="entry name" value="Sigma_54_int"/>
</dbReference>
<dbReference type="InterPro" id="IPR027417">
    <property type="entry name" value="P-loop_NTPase"/>
</dbReference>
<accession>A0ABZ3ETZ4</accession>
<dbReference type="EMBL" id="CP146256">
    <property type="protein sequence ID" value="XAH72980.1"/>
    <property type="molecule type" value="Genomic_DNA"/>
</dbReference>
<dbReference type="CDD" id="cd00009">
    <property type="entry name" value="AAA"/>
    <property type="match status" value="1"/>
</dbReference>